<dbReference type="GO" id="GO:0006145">
    <property type="term" value="P:purine nucleobase catabolic process"/>
    <property type="evidence" value="ECO:0007669"/>
    <property type="project" value="TreeGrafter"/>
</dbReference>
<dbReference type="InterPro" id="IPR050138">
    <property type="entry name" value="DHOase/Allantoinase_Hydrolase"/>
</dbReference>
<keyword evidence="1" id="KW-1133">Transmembrane helix</keyword>
<dbReference type="OrthoDB" id="10258955at2759"/>
<feature type="domain" description="Amidohydrolase-related" evidence="2">
    <location>
        <begin position="405"/>
        <end position="499"/>
    </location>
</feature>
<dbReference type="PANTHER" id="PTHR43668:SF5">
    <property type="entry name" value="AMIDOHYDROLASE 3 DOMAIN-CONTAINING PROTEIN"/>
    <property type="match status" value="1"/>
</dbReference>
<dbReference type="GO" id="GO:0004038">
    <property type="term" value="F:allantoinase activity"/>
    <property type="evidence" value="ECO:0007669"/>
    <property type="project" value="TreeGrafter"/>
</dbReference>
<sequence length="948" mass="103107">MEKEALPMHGGQRRARSSGRRSWTLLLVGLTLFAFGVHIQLNPWRGQRSVTIPLHAEHTIARCENLKLKPGPPPTFNERKQSDRFVPGTRPTLIKNATIWTGHVKGLDIVKGDVLLDQGLIKAYGKVDQNVLDKFEGKVDVLDVKGAWVSPGIVDLHSHLGVDSSPELRGASDGNSIKGTIQPWLRSLDGLNTHDDAYHLSISGGVTTALVLPGSANGIGGQAFTIKLRDTAERSPTSKLLEPPFTINGTHIDLSLPPRWRQMKHACGENPSRVYGSTRMDTVWAFRQGYNKARLIKESQDAYCEKALNNEWTGLGEFPEDLQWEALVDVLRGRVKVQVHCYETVDLDDIVRLTNEFQFPIAAFHHAHETYLVPDLLKQAYEHPPAAALFATNARYKREAYRGSEFAPRILADNDIKVVMKSDHPVLNSRYLLYEAQQAHYYGLPANLALAAVTTTSAEVMGMDHRIGYIKEGYDADVVVWDSHPLALGATPTQVFIDGIAQLKAPHTVTKPKSFQKLPETPNFDKEAADALKYEGLPPLAPNKSKGNMVVFTNVKTMYRRDHEGVQETLLSSSTELGVVVVRDGNVICSGLEASCASSVSGYESVEYVDLQGGAISPGLVSFGAPLGLEEISGEASTNDGYVFDPLVGGIPSILGGETAIIRAVDGLQYATRDAYLAYRAGVTTGITSPTSAYLLSGLSTAFSLGAAHKLEKGAILQDTAALHVSVHHSRSVGPSVSTQIATLRRMLLEQRDGEAGKWWKAVSEGSVTLVIDVHSVDIISTLLILKKEVEAQTGNLLKMTLTGATEAHILAKEIAAANVGVVYVPSRPFPTDWQRRRILPGPPLSKDSAISYLLAHNVTVGIGIEEIWSARNTRFDAAWAALEAYGEISRSQALALASSNLEKLLGVDVEIEKGDLVATAYGDLLDFGSKVVGIISPRTARVDLFLM</sequence>
<feature type="transmembrane region" description="Helical" evidence="1">
    <location>
        <begin position="21"/>
        <end position="41"/>
    </location>
</feature>
<keyword evidence="1" id="KW-0812">Transmembrane</keyword>
<dbReference type="InterPro" id="IPR006680">
    <property type="entry name" value="Amidohydro-rel"/>
</dbReference>
<dbReference type="STRING" id="50990.A0A4Y7Q2R0"/>
<gene>
    <name evidence="3" type="ORF">BD410DRAFT_771335</name>
</gene>
<proteinExistence type="predicted"/>
<dbReference type="PANTHER" id="PTHR43668">
    <property type="entry name" value="ALLANTOINASE"/>
    <property type="match status" value="1"/>
</dbReference>
<accession>A0A4Y7Q2R0</accession>
<dbReference type="InterPro" id="IPR032466">
    <property type="entry name" value="Metal_Hydrolase"/>
</dbReference>
<reference evidence="3 4" key="1">
    <citation type="submission" date="2018-06" db="EMBL/GenBank/DDBJ databases">
        <title>A transcriptomic atlas of mushroom development highlights an independent origin of complex multicellularity.</title>
        <authorList>
            <consortium name="DOE Joint Genome Institute"/>
            <person name="Krizsan K."/>
            <person name="Almasi E."/>
            <person name="Merenyi Z."/>
            <person name="Sahu N."/>
            <person name="Viragh M."/>
            <person name="Koszo T."/>
            <person name="Mondo S."/>
            <person name="Kiss B."/>
            <person name="Balint B."/>
            <person name="Kues U."/>
            <person name="Barry K."/>
            <person name="Hegedus J.C."/>
            <person name="Henrissat B."/>
            <person name="Johnson J."/>
            <person name="Lipzen A."/>
            <person name="Ohm R."/>
            <person name="Nagy I."/>
            <person name="Pangilinan J."/>
            <person name="Yan J."/>
            <person name="Xiong Y."/>
            <person name="Grigoriev I.V."/>
            <person name="Hibbett D.S."/>
            <person name="Nagy L.G."/>
        </authorList>
    </citation>
    <scope>NUCLEOTIDE SEQUENCE [LARGE SCALE GENOMIC DNA]</scope>
    <source>
        <strain evidence="3 4">SZMC22713</strain>
    </source>
</reference>
<dbReference type="SUPFAM" id="SSF51556">
    <property type="entry name" value="Metallo-dependent hydrolases"/>
    <property type="match status" value="1"/>
</dbReference>
<organism evidence="3 4">
    <name type="scientific">Rickenella mellea</name>
    <dbReference type="NCBI Taxonomy" id="50990"/>
    <lineage>
        <taxon>Eukaryota</taxon>
        <taxon>Fungi</taxon>
        <taxon>Dikarya</taxon>
        <taxon>Basidiomycota</taxon>
        <taxon>Agaricomycotina</taxon>
        <taxon>Agaricomycetes</taxon>
        <taxon>Hymenochaetales</taxon>
        <taxon>Rickenellaceae</taxon>
        <taxon>Rickenella</taxon>
    </lineage>
</organism>
<dbReference type="SUPFAM" id="SSF51338">
    <property type="entry name" value="Composite domain of metallo-dependent hydrolases"/>
    <property type="match status" value="1"/>
</dbReference>
<keyword evidence="4" id="KW-1185">Reference proteome</keyword>
<dbReference type="Proteomes" id="UP000294933">
    <property type="component" value="Unassembled WGS sequence"/>
</dbReference>
<dbReference type="Gene3D" id="3.20.20.140">
    <property type="entry name" value="Metal-dependent hydrolases"/>
    <property type="match status" value="2"/>
</dbReference>
<keyword evidence="1" id="KW-0472">Membrane</keyword>
<evidence type="ECO:0000313" key="3">
    <source>
        <dbReference type="EMBL" id="TDL21725.1"/>
    </source>
</evidence>
<evidence type="ECO:0000313" key="4">
    <source>
        <dbReference type="Proteomes" id="UP000294933"/>
    </source>
</evidence>
<evidence type="ECO:0000259" key="2">
    <source>
        <dbReference type="Pfam" id="PF01979"/>
    </source>
</evidence>
<evidence type="ECO:0000256" key="1">
    <source>
        <dbReference type="SAM" id="Phobius"/>
    </source>
</evidence>
<dbReference type="AlphaFoldDB" id="A0A4Y7Q2R0"/>
<dbReference type="VEuPathDB" id="FungiDB:BD410DRAFT_771335"/>
<dbReference type="InterPro" id="IPR011059">
    <property type="entry name" value="Metal-dep_hydrolase_composite"/>
</dbReference>
<name>A0A4Y7Q2R0_9AGAM</name>
<protein>
    <submittedName>
        <fullName evidence="3">Carbohydrate esterase family 9 protein</fullName>
    </submittedName>
</protein>
<dbReference type="GO" id="GO:0005737">
    <property type="term" value="C:cytoplasm"/>
    <property type="evidence" value="ECO:0007669"/>
    <property type="project" value="TreeGrafter"/>
</dbReference>
<dbReference type="Pfam" id="PF01979">
    <property type="entry name" value="Amidohydro_1"/>
    <property type="match status" value="1"/>
</dbReference>
<dbReference type="EMBL" id="ML170179">
    <property type="protein sequence ID" value="TDL21725.1"/>
    <property type="molecule type" value="Genomic_DNA"/>
</dbReference>